<evidence type="ECO:0000259" key="7">
    <source>
        <dbReference type="PROSITE" id="PS50848"/>
    </source>
</evidence>
<dbReference type="GO" id="GO:0005765">
    <property type="term" value="C:lysosomal membrane"/>
    <property type="evidence" value="ECO:0007669"/>
    <property type="project" value="TreeGrafter"/>
</dbReference>
<dbReference type="GO" id="GO:0140284">
    <property type="term" value="C:endoplasmic reticulum-endosome membrane contact site"/>
    <property type="evidence" value="ECO:0007669"/>
    <property type="project" value="TreeGrafter"/>
</dbReference>
<feature type="non-terminal residue" evidence="9">
    <location>
        <position position="381"/>
    </location>
</feature>
<dbReference type="Proteomes" id="UP000522663">
    <property type="component" value="Unassembled WGS sequence"/>
</dbReference>
<dbReference type="OrthoDB" id="5912992at2759"/>
<dbReference type="PRINTS" id="PR00978">
    <property type="entry name" value="STARPROTEIN"/>
</dbReference>
<evidence type="ECO:0000256" key="4">
    <source>
        <dbReference type="ARBA" id="ARBA00023121"/>
    </source>
</evidence>
<gene>
    <name evidence="9" type="primary">Stard3</name>
    <name evidence="9" type="ORF">ODOGUJ_R11453</name>
</gene>
<comment type="similarity">
    <text evidence="2">Belongs to the STARD3 family.</text>
</comment>
<evidence type="ECO:0000256" key="2">
    <source>
        <dbReference type="ARBA" id="ARBA00010909"/>
    </source>
</evidence>
<dbReference type="Pfam" id="PF01852">
    <property type="entry name" value="START"/>
    <property type="match status" value="1"/>
</dbReference>
<dbReference type="GO" id="GO:0015485">
    <property type="term" value="F:cholesterol binding"/>
    <property type="evidence" value="ECO:0007669"/>
    <property type="project" value="TreeGrafter"/>
</dbReference>
<sequence>MSKPTDLQHDLERSLPAIASISTSLSQSQGFSPYCYFSPEKRKAISDVRRTFCLFVTFDLLFISLLWIIELNTKDGIQKNLKNEIIEYNFKTSFFDIFVLAFFRFFVLLLAYAIVRLRHWWVIAVTTLISSAFLIVKVILSELLTKGAFGYLLPIVSFVIAWLETWFLDFKVLTQEAEEERWYLAAQAAAARGPLLYPGALSDGQFYSPPESFAGSDNESDEEGPGRKVLTAQEKEYVRQGKEALEVVDQILAQEENWKFEKNNASDFGDVVYTFEIPFHGKTFILKAFLQCSAETVYQEVILQPEKMILWNRTVAACQILQRVEDNTIVSYDVAAGAAGGVVSPRDFVNVRRIERRRDRYISSGMSTTHSLKPPLSKYVR</sequence>
<evidence type="ECO:0000313" key="10">
    <source>
        <dbReference type="Proteomes" id="UP000522663"/>
    </source>
</evidence>
<feature type="transmembrane region" description="Helical" evidence="6">
    <location>
        <begin position="51"/>
        <end position="69"/>
    </location>
</feature>
<dbReference type="GO" id="GO:0031902">
    <property type="term" value="C:late endosome membrane"/>
    <property type="evidence" value="ECO:0007669"/>
    <property type="project" value="UniProtKB-SubCell"/>
</dbReference>
<organism evidence="9 10">
    <name type="scientific">Odontophorus gujanensis</name>
    <name type="common">marbled wood quail</name>
    <dbReference type="NCBI Taxonomy" id="886794"/>
    <lineage>
        <taxon>Eukaryota</taxon>
        <taxon>Metazoa</taxon>
        <taxon>Chordata</taxon>
        <taxon>Craniata</taxon>
        <taxon>Vertebrata</taxon>
        <taxon>Euteleostomi</taxon>
        <taxon>Archelosauria</taxon>
        <taxon>Archosauria</taxon>
        <taxon>Dinosauria</taxon>
        <taxon>Saurischia</taxon>
        <taxon>Theropoda</taxon>
        <taxon>Coelurosauria</taxon>
        <taxon>Aves</taxon>
        <taxon>Neognathae</taxon>
        <taxon>Galloanserae</taxon>
        <taxon>Galliformes</taxon>
        <taxon>Odontophoridae</taxon>
        <taxon>Odontophorus</taxon>
    </lineage>
</organism>
<dbReference type="InterPro" id="IPR000799">
    <property type="entry name" value="StAR-like"/>
</dbReference>
<feature type="domain" description="START" evidence="7">
    <location>
        <begin position="246"/>
        <end position="381"/>
    </location>
</feature>
<keyword evidence="10" id="KW-1185">Reference proteome</keyword>
<dbReference type="SUPFAM" id="SSF55961">
    <property type="entry name" value="Bet v1-like"/>
    <property type="match status" value="1"/>
</dbReference>
<dbReference type="PANTHER" id="PTHR46121">
    <property type="entry name" value="STEROIDOGENIC ACUTE REGULATORY PROTEIN-LIKE"/>
    <property type="match status" value="1"/>
</dbReference>
<dbReference type="EMBL" id="VXAB01009690">
    <property type="protein sequence ID" value="NXJ12203.1"/>
    <property type="molecule type" value="Genomic_DNA"/>
</dbReference>
<dbReference type="Gene3D" id="3.30.530.20">
    <property type="match status" value="1"/>
</dbReference>
<evidence type="ECO:0000256" key="5">
    <source>
        <dbReference type="ARBA" id="ARBA00023136"/>
    </source>
</evidence>
<feature type="non-terminal residue" evidence="9">
    <location>
        <position position="1"/>
    </location>
</feature>
<dbReference type="GO" id="GO:0099044">
    <property type="term" value="P:vesicle tethering to endoplasmic reticulum"/>
    <property type="evidence" value="ECO:0007669"/>
    <property type="project" value="TreeGrafter"/>
</dbReference>
<comment type="subcellular location">
    <subcellularLocation>
        <location evidence="1">Late endosome membrane</location>
        <topology evidence="1">Multi-pass membrane protein</topology>
    </subcellularLocation>
</comment>
<keyword evidence="5 6" id="KW-0472">Membrane</keyword>
<feature type="domain" description="MENTAL" evidence="8">
    <location>
        <begin position="45"/>
        <end position="216"/>
    </location>
</feature>
<dbReference type="InterPro" id="IPR051869">
    <property type="entry name" value="STARD3"/>
</dbReference>
<name>A0A7K9YQ59_9GALL</name>
<dbReference type="InterPro" id="IPR023393">
    <property type="entry name" value="START-like_dom_sf"/>
</dbReference>
<dbReference type="GO" id="GO:0030301">
    <property type="term" value="P:cholesterol transport"/>
    <property type="evidence" value="ECO:0007669"/>
    <property type="project" value="TreeGrafter"/>
</dbReference>
<dbReference type="InterPro" id="IPR019498">
    <property type="entry name" value="MENTAL"/>
</dbReference>
<dbReference type="PANTHER" id="PTHR46121:SF2">
    <property type="entry name" value="STAR-RELATED LIPID TRANSFER PROTEIN 3"/>
    <property type="match status" value="1"/>
</dbReference>
<evidence type="ECO:0000256" key="3">
    <source>
        <dbReference type="ARBA" id="ARBA00022692"/>
    </source>
</evidence>
<reference evidence="9 10" key="1">
    <citation type="submission" date="2019-09" db="EMBL/GenBank/DDBJ databases">
        <title>Bird 10,000 Genomes (B10K) Project - Family phase.</title>
        <authorList>
            <person name="Zhang G."/>
        </authorList>
    </citation>
    <scope>NUCLEOTIDE SEQUENCE [LARGE SCALE GENOMIC DNA]</scope>
    <source>
        <strain evidence="9">B10K-DU-001-53</strain>
        <tissue evidence="9">Muscle</tissue>
    </source>
</reference>
<dbReference type="AlphaFoldDB" id="A0A7K9YQ59"/>
<accession>A0A7K9YQ59</accession>
<keyword evidence="6" id="KW-1133">Transmembrane helix</keyword>
<keyword evidence="4" id="KW-0446">Lipid-binding</keyword>
<protein>
    <submittedName>
        <fullName evidence="9">STAR3 protein</fullName>
    </submittedName>
</protein>
<feature type="transmembrane region" description="Helical" evidence="6">
    <location>
        <begin position="120"/>
        <end position="139"/>
    </location>
</feature>
<keyword evidence="3 6" id="KW-0812">Transmembrane</keyword>
<dbReference type="GO" id="GO:0005789">
    <property type="term" value="C:endoplasmic reticulum membrane"/>
    <property type="evidence" value="ECO:0007669"/>
    <property type="project" value="TreeGrafter"/>
</dbReference>
<comment type="caution">
    <text evidence="9">The sequence shown here is derived from an EMBL/GenBank/DDBJ whole genome shotgun (WGS) entry which is preliminary data.</text>
</comment>
<dbReference type="PROSITE" id="PS50848">
    <property type="entry name" value="START"/>
    <property type="match status" value="1"/>
</dbReference>
<dbReference type="InterPro" id="IPR002913">
    <property type="entry name" value="START_lipid-bd_dom"/>
</dbReference>
<dbReference type="Pfam" id="PF10457">
    <property type="entry name" value="MENTAL"/>
    <property type="match status" value="1"/>
</dbReference>
<feature type="transmembrane region" description="Helical" evidence="6">
    <location>
        <begin position="151"/>
        <end position="168"/>
    </location>
</feature>
<feature type="transmembrane region" description="Helical" evidence="6">
    <location>
        <begin position="97"/>
        <end position="115"/>
    </location>
</feature>
<evidence type="ECO:0000259" key="8">
    <source>
        <dbReference type="PROSITE" id="PS51439"/>
    </source>
</evidence>
<proteinExistence type="inferred from homology"/>
<evidence type="ECO:0000256" key="6">
    <source>
        <dbReference type="SAM" id="Phobius"/>
    </source>
</evidence>
<dbReference type="PROSITE" id="PS51439">
    <property type="entry name" value="MENTAL"/>
    <property type="match status" value="1"/>
</dbReference>
<evidence type="ECO:0000313" key="9">
    <source>
        <dbReference type="EMBL" id="NXJ12203.1"/>
    </source>
</evidence>
<evidence type="ECO:0000256" key="1">
    <source>
        <dbReference type="ARBA" id="ARBA00004107"/>
    </source>
</evidence>